<dbReference type="Proteomes" id="UP001165367">
    <property type="component" value="Unassembled WGS sequence"/>
</dbReference>
<dbReference type="InterPro" id="IPR018490">
    <property type="entry name" value="cNMP-bd_dom_sf"/>
</dbReference>
<proteinExistence type="predicted"/>
<dbReference type="InterPro" id="IPR014710">
    <property type="entry name" value="RmlC-like_jellyroll"/>
</dbReference>
<gene>
    <name evidence="2" type="ORF">LZZ85_24675</name>
</gene>
<name>A0ABS9KYU1_9BACT</name>
<comment type="caution">
    <text evidence="2">The sequence shown here is derived from an EMBL/GenBank/DDBJ whole genome shotgun (WGS) entry which is preliminary data.</text>
</comment>
<dbReference type="InterPro" id="IPR000595">
    <property type="entry name" value="cNMP-bd_dom"/>
</dbReference>
<feature type="domain" description="Cyclic nucleotide-binding" evidence="1">
    <location>
        <begin position="35"/>
        <end position="83"/>
    </location>
</feature>
<accession>A0ABS9KYU1</accession>
<reference evidence="2" key="1">
    <citation type="submission" date="2022-01" db="EMBL/GenBank/DDBJ databases">
        <authorList>
            <person name="Jo J.-H."/>
            <person name="Im W.-T."/>
        </authorList>
    </citation>
    <scope>NUCLEOTIDE SEQUENCE</scope>
    <source>
        <strain evidence="2">NA20</strain>
    </source>
</reference>
<dbReference type="RefSeq" id="WP_237876289.1">
    <property type="nucleotide sequence ID" value="NZ_JAKLTR010000022.1"/>
</dbReference>
<sequence length="207" mass="23593">MTKKVSATGKRVWKTPDGHSPIAILFNSIYPVPKEAIDLIDEQTFPVQVARGKFLVKPGDTEPHLYLVLKGVIRAYIKEDGKEITTWINEENEIVTSIRNLGLTISSPEYLQAIENSSLIAMPYALVEHLYEHFLEANIVGRKILEDNYRGAEERAYICRIASAEKKYQHFIKTRPGLANRISLKYIASYLNMTIETLSRVRSRLAE</sequence>
<evidence type="ECO:0000259" key="1">
    <source>
        <dbReference type="PROSITE" id="PS50042"/>
    </source>
</evidence>
<dbReference type="PROSITE" id="PS50042">
    <property type="entry name" value="CNMP_BINDING_3"/>
    <property type="match status" value="1"/>
</dbReference>
<keyword evidence="3" id="KW-1185">Reference proteome</keyword>
<dbReference type="Pfam" id="PF00027">
    <property type="entry name" value="cNMP_binding"/>
    <property type="match status" value="1"/>
</dbReference>
<evidence type="ECO:0000313" key="2">
    <source>
        <dbReference type="EMBL" id="MCG2617517.1"/>
    </source>
</evidence>
<dbReference type="EMBL" id="JAKLTR010000022">
    <property type="protein sequence ID" value="MCG2617517.1"/>
    <property type="molecule type" value="Genomic_DNA"/>
</dbReference>
<dbReference type="Gene3D" id="2.60.120.10">
    <property type="entry name" value="Jelly Rolls"/>
    <property type="match status" value="1"/>
</dbReference>
<protein>
    <submittedName>
        <fullName evidence="2">Crp/Fnr family transcriptional regulator</fullName>
    </submittedName>
</protein>
<evidence type="ECO:0000313" key="3">
    <source>
        <dbReference type="Proteomes" id="UP001165367"/>
    </source>
</evidence>
<dbReference type="CDD" id="cd00038">
    <property type="entry name" value="CAP_ED"/>
    <property type="match status" value="1"/>
</dbReference>
<dbReference type="SUPFAM" id="SSF51206">
    <property type="entry name" value="cAMP-binding domain-like"/>
    <property type="match status" value="1"/>
</dbReference>
<organism evidence="2 3">
    <name type="scientific">Terrimonas ginsenosidimutans</name>
    <dbReference type="NCBI Taxonomy" id="2908004"/>
    <lineage>
        <taxon>Bacteria</taxon>
        <taxon>Pseudomonadati</taxon>
        <taxon>Bacteroidota</taxon>
        <taxon>Chitinophagia</taxon>
        <taxon>Chitinophagales</taxon>
        <taxon>Chitinophagaceae</taxon>
        <taxon>Terrimonas</taxon>
    </lineage>
</organism>